<feature type="compositionally biased region" description="Basic and acidic residues" evidence="7">
    <location>
        <begin position="491"/>
        <end position="510"/>
    </location>
</feature>
<dbReference type="PROSITE" id="PS00107">
    <property type="entry name" value="PROTEIN_KINASE_ATP"/>
    <property type="match status" value="1"/>
</dbReference>
<evidence type="ECO:0000313" key="9">
    <source>
        <dbReference type="EMBL" id="KAF2680499.1"/>
    </source>
</evidence>
<feature type="compositionally biased region" description="Polar residues" evidence="7">
    <location>
        <begin position="514"/>
        <end position="525"/>
    </location>
</feature>
<dbReference type="PANTHER" id="PTHR11042">
    <property type="entry name" value="EUKARYOTIC TRANSLATION INITIATION FACTOR 2-ALPHA KINASE EIF2-ALPHA KINASE -RELATED"/>
    <property type="match status" value="1"/>
</dbReference>
<feature type="compositionally biased region" description="Basic and acidic residues" evidence="7">
    <location>
        <begin position="1006"/>
        <end position="1026"/>
    </location>
</feature>
<dbReference type="Gene3D" id="3.30.200.20">
    <property type="entry name" value="Phosphorylase Kinase, domain 1"/>
    <property type="match status" value="1"/>
</dbReference>
<dbReference type="GO" id="GO:0004672">
    <property type="term" value="F:protein kinase activity"/>
    <property type="evidence" value="ECO:0007669"/>
    <property type="project" value="InterPro"/>
</dbReference>
<dbReference type="GO" id="GO:0005737">
    <property type="term" value="C:cytoplasm"/>
    <property type="evidence" value="ECO:0007669"/>
    <property type="project" value="TreeGrafter"/>
</dbReference>
<dbReference type="InterPro" id="IPR000719">
    <property type="entry name" value="Prot_kinase_dom"/>
</dbReference>
<proteinExistence type="inferred from homology"/>
<dbReference type="OrthoDB" id="4062651at2759"/>
<dbReference type="InterPro" id="IPR011009">
    <property type="entry name" value="Kinase-like_dom_sf"/>
</dbReference>
<dbReference type="InterPro" id="IPR050339">
    <property type="entry name" value="CC_SR_Kinase"/>
</dbReference>
<feature type="region of interest" description="Disordered" evidence="7">
    <location>
        <begin position="1004"/>
        <end position="1026"/>
    </location>
</feature>
<evidence type="ECO:0000256" key="1">
    <source>
        <dbReference type="ARBA" id="ARBA00022679"/>
    </source>
</evidence>
<keyword evidence="4 6" id="KW-0067">ATP-binding</keyword>
<organism evidence="9 10">
    <name type="scientific">Lentithecium fluviatile CBS 122367</name>
    <dbReference type="NCBI Taxonomy" id="1168545"/>
    <lineage>
        <taxon>Eukaryota</taxon>
        <taxon>Fungi</taxon>
        <taxon>Dikarya</taxon>
        <taxon>Ascomycota</taxon>
        <taxon>Pezizomycotina</taxon>
        <taxon>Dothideomycetes</taxon>
        <taxon>Pleosporomycetidae</taxon>
        <taxon>Pleosporales</taxon>
        <taxon>Massarineae</taxon>
        <taxon>Lentitheciaceae</taxon>
        <taxon>Lentithecium</taxon>
    </lineage>
</organism>
<keyword evidence="1" id="KW-0808">Transferase</keyword>
<gene>
    <name evidence="9" type="ORF">K458DRAFT_407251</name>
</gene>
<reference evidence="9" key="1">
    <citation type="journal article" date="2020" name="Stud. Mycol.">
        <title>101 Dothideomycetes genomes: a test case for predicting lifestyles and emergence of pathogens.</title>
        <authorList>
            <person name="Haridas S."/>
            <person name="Albert R."/>
            <person name="Binder M."/>
            <person name="Bloem J."/>
            <person name="Labutti K."/>
            <person name="Salamov A."/>
            <person name="Andreopoulos B."/>
            <person name="Baker S."/>
            <person name="Barry K."/>
            <person name="Bills G."/>
            <person name="Bluhm B."/>
            <person name="Cannon C."/>
            <person name="Castanera R."/>
            <person name="Culley D."/>
            <person name="Daum C."/>
            <person name="Ezra D."/>
            <person name="Gonzalez J."/>
            <person name="Henrissat B."/>
            <person name="Kuo A."/>
            <person name="Liang C."/>
            <person name="Lipzen A."/>
            <person name="Lutzoni F."/>
            <person name="Magnuson J."/>
            <person name="Mondo S."/>
            <person name="Nolan M."/>
            <person name="Ohm R."/>
            <person name="Pangilinan J."/>
            <person name="Park H.-J."/>
            <person name="Ramirez L."/>
            <person name="Alfaro M."/>
            <person name="Sun H."/>
            <person name="Tritt A."/>
            <person name="Yoshinaga Y."/>
            <person name="Zwiers L.-H."/>
            <person name="Turgeon B."/>
            <person name="Goodwin S."/>
            <person name="Spatafora J."/>
            <person name="Crous P."/>
            <person name="Grigoriev I."/>
        </authorList>
    </citation>
    <scope>NUCLEOTIDE SEQUENCE</scope>
    <source>
        <strain evidence="9">CBS 122367</strain>
    </source>
</reference>
<feature type="region of interest" description="Disordered" evidence="7">
    <location>
        <begin position="467"/>
        <end position="575"/>
    </location>
</feature>
<dbReference type="EMBL" id="MU005596">
    <property type="protein sequence ID" value="KAF2680499.1"/>
    <property type="molecule type" value="Genomic_DNA"/>
</dbReference>
<dbReference type="InterPro" id="IPR017441">
    <property type="entry name" value="Protein_kinase_ATP_BS"/>
</dbReference>
<evidence type="ECO:0000259" key="8">
    <source>
        <dbReference type="PROSITE" id="PS50011"/>
    </source>
</evidence>
<evidence type="ECO:0000313" key="10">
    <source>
        <dbReference type="Proteomes" id="UP000799291"/>
    </source>
</evidence>
<dbReference type="GO" id="GO:0005634">
    <property type="term" value="C:nucleus"/>
    <property type="evidence" value="ECO:0007669"/>
    <property type="project" value="TreeGrafter"/>
</dbReference>
<evidence type="ECO:0000256" key="5">
    <source>
        <dbReference type="ARBA" id="ARBA00037982"/>
    </source>
</evidence>
<protein>
    <submittedName>
        <fullName evidence="9">Kinase-like protein</fullName>
    </submittedName>
</protein>
<evidence type="ECO:0000256" key="3">
    <source>
        <dbReference type="ARBA" id="ARBA00022777"/>
    </source>
</evidence>
<feature type="domain" description="Protein kinase" evidence="8">
    <location>
        <begin position="141"/>
        <end position="433"/>
    </location>
</feature>
<dbReference type="Gene3D" id="1.10.510.10">
    <property type="entry name" value="Transferase(Phosphotransferase) domain 1"/>
    <property type="match status" value="1"/>
</dbReference>
<dbReference type="Pfam" id="PF00069">
    <property type="entry name" value="Pkinase"/>
    <property type="match status" value="1"/>
</dbReference>
<keyword evidence="2 6" id="KW-0547">Nucleotide-binding</keyword>
<evidence type="ECO:0000256" key="2">
    <source>
        <dbReference type="ARBA" id="ARBA00022741"/>
    </source>
</evidence>
<feature type="binding site" evidence="6">
    <location>
        <position position="170"/>
    </location>
    <ligand>
        <name>ATP</name>
        <dbReference type="ChEBI" id="CHEBI:30616"/>
    </ligand>
</feature>
<dbReference type="InterPro" id="IPR008271">
    <property type="entry name" value="Ser/Thr_kinase_AS"/>
</dbReference>
<dbReference type="CDD" id="cd00180">
    <property type="entry name" value="PKc"/>
    <property type="match status" value="1"/>
</dbReference>
<evidence type="ECO:0000256" key="6">
    <source>
        <dbReference type="PROSITE-ProRule" id="PRU10141"/>
    </source>
</evidence>
<name>A0A6G1IRK1_9PLEO</name>
<sequence>MEPDAREEIEDSLAHIIPCKPYPQYVDDAVFLDVQELLAQHPEKSSRSRSDSPRLYTLLRMLGYHDDTPVFQKFDTEQIGDFWLPLGPAVLAQLSSSVGLSPQHWRRAQLHVLSRSELMSEEKLLSPVHTHRYIQYGSSHFEDIEKIGKGGSAEVARVRHKLSGKQYACKRILRADSIKQQRMQLVEFEQEVGVLQRISHQHLVSFVASFTDLASFSLILNPVAKDVLKSVLERQSQEQRLPASELSTLRHSFGCLATALAYLHEQKVRHKDIKPGNILLSEGRVYLCDFGIARDWSKSENSTTEGDVLKFTRRYCAPEVFDRDPRNTKSDIWSLGCVYLEILSVVKGYPLDEVNGFLLEHSVGASAQGFWRAPAAMSAWLTKIRSEKNDSADDIPLDWITQMIRTEAGDRPKASDLLDMIHKQSVDLPHPGLFVGPCCARADSIAPIDVVDSPTLHEPVYSGLGIQNASMSPPRPSMLELPYRNSSPSSIERRSNPPPSRHRDSRDRSISPHTQTLDPKQSTEITPFRLDSMDDGSISKPLRHISTRSDSHRASSLFSPQPGGSDVSSSAFRRSPPLPPASFEVMCDCASQSKERHIFNATYAVPTPGDSGAPSVPFRINAETPTIESCKCEIGENKVQVYESPPQDPSTNSASIPMLWWVTRRLVVSHLSGNPETRRCSSFWLPLADIQFALAGNAVTLCWSDCNQMTERRSGNYGQHYDWKYDPERPNNSITICFNNVSGAQQFIDIVRLPYDDGMAVSQGQRVDISDDSEVVTFDVGRPGIRNYRVATRTSVSSIITTSKLYIHWPQVDIDMRISARNSRSTMTPEYQMTVEIKNVAAPTYHSDSRGEPAADFDKIARFDKALQLKTNMLVTFPLGAHHGLPSPPSTVVDMLRGLTGWTLRYFAIVAKFRSKNKRFGAKKYSRADIMLWERDISDNATRAKRPRSAITFRLHEEADLLWMSGTITPSTDIVYSTGLDATITINNKARGKLLDVGKMTAIASETEKEPTHSHSRSSSDAREDHSDLVLTFEDTRYRLEFVKFIEEFKVAASSSDDSVRRINSLASDMSPPMR</sequence>
<dbReference type="Proteomes" id="UP000799291">
    <property type="component" value="Unassembled WGS sequence"/>
</dbReference>
<keyword evidence="10" id="KW-1185">Reference proteome</keyword>
<dbReference type="SMART" id="SM00220">
    <property type="entry name" value="S_TKc"/>
    <property type="match status" value="1"/>
</dbReference>
<dbReference type="PROSITE" id="PS50011">
    <property type="entry name" value="PROTEIN_KINASE_DOM"/>
    <property type="match status" value="1"/>
</dbReference>
<evidence type="ECO:0000256" key="7">
    <source>
        <dbReference type="SAM" id="MobiDB-lite"/>
    </source>
</evidence>
<accession>A0A6G1IRK1</accession>
<dbReference type="GO" id="GO:0005524">
    <property type="term" value="F:ATP binding"/>
    <property type="evidence" value="ECO:0007669"/>
    <property type="project" value="UniProtKB-UniRule"/>
</dbReference>
<comment type="similarity">
    <text evidence="5">Belongs to the protein kinase superfamily. Ser/Thr protein kinase family. GCN2 subfamily.</text>
</comment>
<keyword evidence="3 9" id="KW-0418">Kinase</keyword>
<dbReference type="PROSITE" id="PS00108">
    <property type="entry name" value="PROTEIN_KINASE_ST"/>
    <property type="match status" value="1"/>
</dbReference>
<dbReference type="AlphaFoldDB" id="A0A6G1IRK1"/>
<evidence type="ECO:0000256" key="4">
    <source>
        <dbReference type="ARBA" id="ARBA00022840"/>
    </source>
</evidence>
<dbReference type="SUPFAM" id="SSF56112">
    <property type="entry name" value="Protein kinase-like (PK-like)"/>
    <property type="match status" value="1"/>
</dbReference>